<keyword evidence="4" id="KW-1185">Reference proteome</keyword>
<gene>
    <name evidence="3" type="ORF">ACFSR1_00345</name>
</gene>
<dbReference type="EMBL" id="JBHULE010000001">
    <property type="protein sequence ID" value="MFD2561095.1"/>
    <property type="molecule type" value="Genomic_DNA"/>
</dbReference>
<dbReference type="Pfam" id="PF09994">
    <property type="entry name" value="T6SS_Tle1-like_cat"/>
    <property type="match status" value="1"/>
</dbReference>
<accession>A0ABW5L8L4</accession>
<evidence type="ECO:0000259" key="2">
    <source>
        <dbReference type="Pfam" id="PF09994"/>
    </source>
</evidence>
<organism evidence="3 4">
    <name type="scientific">Aquimarina rubra</name>
    <dbReference type="NCBI Taxonomy" id="1920033"/>
    <lineage>
        <taxon>Bacteria</taxon>
        <taxon>Pseudomonadati</taxon>
        <taxon>Bacteroidota</taxon>
        <taxon>Flavobacteriia</taxon>
        <taxon>Flavobacteriales</taxon>
        <taxon>Flavobacteriaceae</taxon>
        <taxon>Aquimarina</taxon>
    </lineage>
</organism>
<evidence type="ECO:0000256" key="1">
    <source>
        <dbReference type="SAM" id="MobiDB-lite"/>
    </source>
</evidence>
<evidence type="ECO:0000313" key="4">
    <source>
        <dbReference type="Proteomes" id="UP001597319"/>
    </source>
</evidence>
<dbReference type="PANTHER" id="PTHR33840">
    <property type="match status" value="1"/>
</dbReference>
<dbReference type="InterPro" id="IPR018712">
    <property type="entry name" value="Tle1-like_cat"/>
</dbReference>
<dbReference type="Proteomes" id="UP001597319">
    <property type="component" value="Unassembled WGS sequence"/>
</dbReference>
<evidence type="ECO:0000313" key="3">
    <source>
        <dbReference type="EMBL" id="MFD2561095.1"/>
    </source>
</evidence>
<reference evidence="4" key="1">
    <citation type="journal article" date="2019" name="Int. J. Syst. Evol. Microbiol.">
        <title>The Global Catalogue of Microorganisms (GCM) 10K type strain sequencing project: providing services to taxonomists for standard genome sequencing and annotation.</title>
        <authorList>
            <consortium name="The Broad Institute Genomics Platform"/>
            <consortium name="The Broad Institute Genome Sequencing Center for Infectious Disease"/>
            <person name="Wu L."/>
            <person name="Ma J."/>
        </authorList>
    </citation>
    <scope>NUCLEOTIDE SEQUENCE [LARGE SCALE GENOMIC DNA]</scope>
    <source>
        <strain evidence="4">KCTC 52274</strain>
    </source>
</reference>
<dbReference type="PANTHER" id="PTHR33840:SF1">
    <property type="entry name" value="TLE1 PHOSPHOLIPASE DOMAIN-CONTAINING PROTEIN"/>
    <property type="match status" value="1"/>
</dbReference>
<feature type="domain" description="T6SS Phospholipase effector Tle1-like catalytic" evidence="2">
    <location>
        <begin position="102"/>
        <end position="326"/>
    </location>
</feature>
<feature type="region of interest" description="Disordered" evidence="1">
    <location>
        <begin position="473"/>
        <end position="492"/>
    </location>
</feature>
<comment type="caution">
    <text evidence="3">The sequence shown here is derived from an EMBL/GenBank/DDBJ whole genome shotgun (WGS) entry which is preliminary data.</text>
</comment>
<sequence>MGSIGLTATSSGAQETSKNVLSGVNVQTAPVHVGNAEYDELTPEDSADIIVGIFFDGTLNNRANTRARLEYTNKTNRQPYDRNSADGYTNWIGIKRTGSYDNDYSNVSRMEPAYEKINEEKKHQLSIYIEGIGTEDHEGDSTWGKSMGKGATGVKGKVKKGCEEIAKLINELGVEKINSIQIDAYGFSRGAAAARNFVFEINQRKGDRKEILMDGLYQYTGQLYQEDGGVLGEKLKELGLETRLKPQARFVGLYDTVASFGAYHQNDVRQLNLDAIKKARFTFQLAANDEHRSNFMLTKIGSARGKEKYLPGVHSDIGGGYTDEYNEEVTLDYGGYLPTLEEERTRLIEQGWYLPLQIWVDEFWGTLKAERTGISNEYSYIPLHIMVEYSIKKKLEYDMGLIESDYPIIDDSEKRVKLTEVKKRLDQYVNDQNSELGFDNAQDEEMLKALRNEYFHFSAHYNDRVLGVVPPMKPNRENGVRTRGTLEGNLND</sequence>
<proteinExistence type="predicted"/>
<protein>
    <submittedName>
        <fullName evidence="3">T6SS phospholipase effector Tle1-like catalytic domain-containing protein</fullName>
    </submittedName>
</protein>
<dbReference type="RefSeq" id="WP_378288497.1">
    <property type="nucleotide sequence ID" value="NZ_JBHULE010000001.1"/>
</dbReference>
<name>A0ABW5L8L4_9FLAO</name>